<reference evidence="5" key="1">
    <citation type="submission" date="2016-10" db="EMBL/GenBank/DDBJ databases">
        <authorList>
            <person name="Varghese N."/>
            <person name="Submissions S."/>
        </authorList>
    </citation>
    <scope>NUCLEOTIDE SEQUENCE [LARGE SCALE GENOMIC DNA]</scope>
    <source>
        <strain evidence="5">DSM 9990</strain>
    </source>
</reference>
<dbReference type="NCBIfam" id="NF006421">
    <property type="entry name" value="PRK08673.1"/>
    <property type="match status" value="1"/>
</dbReference>
<dbReference type="SUPFAM" id="SSF51569">
    <property type="entry name" value="Aldolase"/>
    <property type="match status" value="1"/>
</dbReference>
<dbReference type="Gene3D" id="3.30.70.1140">
    <property type="entry name" value="Phospho-2-dehydro-3-deoxyheptonate aldolase, domain 1"/>
    <property type="match status" value="1"/>
</dbReference>
<dbReference type="InterPro" id="IPR052899">
    <property type="entry name" value="Class-I_DAHP_synthase"/>
</dbReference>
<evidence type="ECO:0000259" key="2">
    <source>
        <dbReference type="Pfam" id="PF00793"/>
    </source>
</evidence>
<accession>A0A1I4U719</accession>
<feature type="domain" description="DAHP synthetase I/KDSA" evidence="2">
    <location>
        <begin position="91"/>
        <end position="333"/>
    </location>
</feature>
<dbReference type="InterPro" id="IPR013785">
    <property type="entry name" value="Aldolase_TIM"/>
</dbReference>
<evidence type="ECO:0000259" key="3">
    <source>
        <dbReference type="Pfam" id="PF18152"/>
    </source>
</evidence>
<dbReference type="InterPro" id="IPR006268">
    <property type="entry name" value="DAHP_syn_2"/>
</dbReference>
<dbReference type="GO" id="GO:0009073">
    <property type="term" value="P:aromatic amino acid family biosynthetic process"/>
    <property type="evidence" value="ECO:0007669"/>
    <property type="project" value="InterPro"/>
</dbReference>
<keyword evidence="5" id="KW-1185">Reference proteome</keyword>
<dbReference type="OrthoDB" id="9802281at2"/>
<evidence type="ECO:0000313" key="4">
    <source>
        <dbReference type="EMBL" id="SFM84533.1"/>
    </source>
</evidence>
<dbReference type="Pfam" id="PF18152">
    <property type="entry name" value="DAHP_snth_FXD"/>
    <property type="match status" value="1"/>
</dbReference>
<dbReference type="PANTHER" id="PTHR43018:SF1">
    <property type="entry name" value="PROTEIN AROA(G)"/>
    <property type="match status" value="1"/>
</dbReference>
<dbReference type="EMBL" id="FOUU01000005">
    <property type="protein sequence ID" value="SFM84533.1"/>
    <property type="molecule type" value="Genomic_DNA"/>
</dbReference>
<keyword evidence="1" id="KW-0808">Transferase</keyword>
<dbReference type="Gene3D" id="3.20.20.70">
    <property type="entry name" value="Aldolase class I"/>
    <property type="match status" value="1"/>
</dbReference>
<dbReference type="Pfam" id="PF00793">
    <property type="entry name" value="DAHP_synth_1"/>
    <property type="match status" value="1"/>
</dbReference>
<dbReference type="STRING" id="39841.SAMN05660836_01664"/>
<dbReference type="GO" id="GO:0016740">
    <property type="term" value="F:transferase activity"/>
    <property type="evidence" value="ECO:0007669"/>
    <property type="project" value="UniProtKB-KW"/>
</dbReference>
<evidence type="ECO:0000313" key="5">
    <source>
        <dbReference type="Proteomes" id="UP000199611"/>
    </source>
</evidence>
<dbReference type="InterPro" id="IPR041071">
    <property type="entry name" value="DAHP_snth_FXD"/>
</dbReference>
<dbReference type="AlphaFoldDB" id="A0A1I4U719"/>
<dbReference type="Proteomes" id="UP000199611">
    <property type="component" value="Unassembled WGS sequence"/>
</dbReference>
<gene>
    <name evidence="4" type="ORF">SAMN05660836_01664</name>
</gene>
<dbReference type="GO" id="GO:0016832">
    <property type="term" value="F:aldehyde-lyase activity"/>
    <property type="evidence" value="ECO:0007669"/>
    <property type="project" value="InterPro"/>
</dbReference>
<dbReference type="NCBIfam" id="TIGR01361">
    <property type="entry name" value="DAHP_synth_Bsub"/>
    <property type="match status" value="1"/>
</dbReference>
<feature type="domain" description="DAHP synthase ferredoxin-like" evidence="3">
    <location>
        <begin position="1"/>
        <end position="67"/>
    </location>
</feature>
<evidence type="ECO:0000256" key="1">
    <source>
        <dbReference type="ARBA" id="ARBA00022679"/>
    </source>
</evidence>
<dbReference type="NCBIfam" id="NF009239">
    <property type="entry name" value="PRK12595.1"/>
    <property type="match status" value="1"/>
</dbReference>
<name>A0A1I4U719_9BACT</name>
<organism evidence="4 5">
    <name type="scientific">Thermodesulforhabdus norvegica</name>
    <dbReference type="NCBI Taxonomy" id="39841"/>
    <lineage>
        <taxon>Bacteria</taxon>
        <taxon>Pseudomonadati</taxon>
        <taxon>Thermodesulfobacteriota</taxon>
        <taxon>Syntrophobacteria</taxon>
        <taxon>Syntrophobacterales</taxon>
        <taxon>Thermodesulforhabdaceae</taxon>
        <taxon>Thermodesulforhabdus</taxon>
    </lineage>
</organism>
<sequence>MLIVMRKTADSGDIERVIEVIRRLGYQARPIPGLDRTAIGIVGNDHAIDPSPFLSLPGVKEAIPVTKPYKLVSKEFHPLPTIVNITSCGRTIGIGNGSGLVVIGGPCAVESEGQLLETAHAVKEAGGHILRGGAYKPRTSPYSFQGLGEKGLKILARAREDTGLAIVSEALDHVVYDLVEEYCDIVQIGARNMQNFSLLRRAGRSDKPVLLKRGMSATVEEWLMAAEYIVSEGNPRVILCERGIRTFCKHSRNTLDLSAVLFLLKETHLPVIVDPSHACGVRDQVIPLSKAACVIGAHGIMVEVHPEPEKALSDGPQSLNLQEFALLMKELEKVQALCGDESSVPRIGICAGSV</sequence>
<dbReference type="PANTHER" id="PTHR43018">
    <property type="entry name" value="PHOSPHO-2-DEHYDRO-3-DEOXYHEPTONATE ALDOLASE"/>
    <property type="match status" value="1"/>
</dbReference>
<proteinExistence type="predicted"/>
<protein>
    <submittedName>
        <fullName evidence="4">3-deoxy-D-arabinoheptulosonate-7-phosphate synthase</fullName>
    </submittedName>
</protein>
<dbReference type="RefSeq" id="WP_093394947.1">
    <property type="nucleotide sequence ID" value="NZ_FOUU01000005.1"/>
</dbReference>
<dbReference type="InterPro" id="IPR006218">
    <property type="entry name" value="DAHP1/KDSA"/>
</dbReference>